<evidence type="ECO:0000313" key="3">
    <source>
        <dbReference type="EnsemblFungi" id="PTTG_02877-t43_1-p1"/>
    </source>
</evidence>
<evidence type="ECO:0000313" key="2">
    <source>
        <dbReference type="EMBL" id="OAV99148.1"/>
    </source>
</evidence>
<reference evidence="2" key="1">
    <citation type="submission" date="2009-11" db="EMBL/GenBank/DDBJ databases">
        <authorList>
            <consortium name="The Broad Institute Genome Sequencing Platform"/>
            <person name="Ward D."/>
            <person name="Feldgarden M."/>
            <person name="Earl A."/>
            <person name="Young S.K."/>
            <person name="Zeng Q."/>
            <person name="Koehrsen M."/>
            <person name="Alvarado L."/>
            <person name="Berlin A."/>
            <person name="Bochicchio J."/>
            <person name="Borenstein D."/>
            <person name="Chapman S.B."/>
            <person name="Chen Z."/>
            <person name="Engels R."/>
            <person name="Freedman E."/>
            <person name="Gellesch M."/>
            <person name="Goldberg J."/>
            <person name="Griggs A."/>
            <person name="Gujja S."/>
            <person name="Heilman E."/>
            <person name="Heiman D."/>
            <person name="Hepburn T."/>
            <person name="Howarth C."/>
            <person name="Jen D."/>
            <person name="Larson L."/>
            <person name="Lewis B."/>
            <person name="Mehta T."/>
            <person name="Park D."/>
            <person name="Pearson M."/>
            <person name="Roberts A."/>
            <person name="Saif S."/>
            <person name="Shea T."/>
            <person name="Shenoy N."/>
            <person name="Sisk P."/>
            <person name="Stolte C."/>
            <person name="Sykes S."/>
            <person name="Thomson T."/>
            <person name="Walk T."/>
            <person name="White J."/>
            <person name="Yandava C."/>
            <person name="Izard J."/>
            <person name="Baranova O.V."/>
            <person name="Blanton J.M."/>
            <person name="Tanner A.C."/>
            <person name="Dewhirst F.E."/>
            <person name="Haas B."/>
            <person name="Nusbaum C."/>
            <person name="Birren B."/>
        </authorList>
    </citation>
    <scope>NUCLEOTIDE SEQUENCE [LARGE SCALE GENOMIC DNA]</scope>
    <source>
        <strain evidence="2">1-1 BBBD Race 1</strain>
    </source>
</reference>
<feature type="region of interest" description="Disordered" evidence="1">
    <location>
        <begin position="58"/>
        <end position="93"/>
    </location>
</feature>
<keyword evidence="4" id="KW-1185">Reference proteome</keyword>
<feature type="compositionally biased region" description="Acidic residues" evidence="1">
    <location>
        <begin position="64"/>
        <end position="85"/>
    </location>
</feature>
<proteinExistence type="predicted"/>
<accession>A0A180H3E7</accession>
<dbReference type="EnsemblFungi" id="PTTG_02877-t43_1">
    <property type="protein sequence ID" value="PTTG_02877-t43_1-p1"/>
    <property type="gene ID" value="PTTG_02877"/>
</dbReference>
<evidence type="ECO:0000256" key="1">
    <source>
        <dbReference type="SAM" id="MobiDB-lite"/>
    </source>
</evidence>
<evidence type="ECO:0000313" key="4">
    <source>
        <dbReference type="Proteomes" id="UP000005240"/>
    </source>
</evidence>
<name>A0A180H3E7_PUCT1</name>
<dbReference type="Proteomes" id="UP000005240">
    <property type="component" value="Unassembled WGS sequence"/>
</dbReference>
<reference evidence="3 4" key="3">
    <citation type="journal article" date="2017" name="G3 (Bethesda)">
        <title>Comparative analysis highlights variable genome content of wheat rusts and divergence of the mating loci.</title>
        <authorList>
            <person name="Cuomo C.A."/>
            <person name="Bakkeren G."/>
            <person name="Khalil H.B."/>
            <person name="Panwar V."/>
            <person name="Joly D."/>
            <person name="Linning R."/>
            <person name="Sakthikumar S."/>
            <person name="Song X."/>
            <person name="Adiconis X."/>
            <person name="Fan L."/>
            <person name="Goldberg J.M."/>
            <person name="Levin J.Z."/>
            <person name="Young S."/>
            <person name="Zeng Q."/>
            <person name="Anikster Y."/>
            <person name="Bruce M."/>
            <person name="Wang M."/>
            <person name="Yin C."/>
            <person name="McCallum B."/>
            <person name="Szabo L.J."/>
            <person name="Hulbert S."/>
            <person name="Chen X."/>
            <person name="Fellers J.P."/>
        </authorList>
    </citation>
    <scope>NUCLEOTIDE SEQUENCE</scope>
    <source>
        <strain evidence="3">isolate 1-1 / race 1 (BBBD)</strain>
        <strain evidence="4">Isolate 1-1 / race 1 (BBBD)</strain>
    </source>
</reference>
<organism evidence="2">
    <name type="scientific">Puccinia triticina (isolate 1-1 / race 1 (BBBD))</name>
    <name type="common">Brown leaf rust fungus</name>
    <dbReference type="NCBI Taxonomy" id="630390"/>
    <lineage>
        <taxon>Eukaryota</taxon>
        <taxon>Fungi</taxon>
        <taxon>Dikarya</taxon>
        <taxon>Basidiomycota</taxon>
        <taxon>Pucciniomycotina</taxon>
        <taxon>Pucciniomycetes</taxon>
        <taxon>Pucciniales</taxon>
        <taxon>Pucciniaceae</taxon>
        <taxon>Puccinia</taxon>
    </lineage>
</organism>
<gene>
    <name evidence="2" type="ORF">PTTG_02877</name>
</gene>
<dbReference type="EMBL" id="ADAS02000004">
    <property type="protein sequence ID" value="OAV99148.1"/>
    <property type="molecule type" value="Genomic_DNA"/>
</dbReference>
<reference evidence="3" key="4">
    <citation type="submission" date="2025-05" db="UniProtKB">
        <authorList>
            <consortium name="EnsemblFungi"/>
        </authorList>
    </citation>
    <scope>IDENTIFICATION</scope>
    <source>
        <strain evidence="3">isolate 1-1 / race 1 (BBBD)</strain>
    </source>
</reference>
<reference evidence="2" key="2">
    <citation type="submission" date="2016-05" db="EMBL/GenBank/DDBJ databases">
        <title>Comparative analysis highlights variable genome content of wheat rusts and divergence of the mating loci.</title>
        <authorList>
            <person name="Cuomo C.A."/>
            <person name="Bakkeren G."/>
            <person name="Szabo L."/>
            <person name="Khalil H."/>
            <person name="Joly D."/>
            <person name="Goldberg J."/>
            <person name="Young S."/>
            <person name="Zeng Q."/>
            <person name="Fellers J."/>
        </authorList>
    </citation>
    <scope>NUCLEOTIDE SEQUENCE [LARGE SCALE GENOMIC DNA]</scope>
    <source>
        <strain evidence="2">1-1 BBBD Race 1</strain>
    </source>
</reference>
<dbReference type="VEuPathDB" id="FungiDB:PTTG_02877"/>
<protein>
    <submittedName>
        <fullName evidence="2 3">Uncharacterized protein</fullName>
    </submittedName>
</protein>
<sequence length="155" mass="17260">MQLGVLGRVSVLQHLPLTAGLKAIDLETTGLTKVKKSTLDYVPGLETIGEELELPNKANWFNPDVDEDGKDVDLDDDESESDTDTETPKAMKMNDVAQLNPAYWLSIFQVCFPDHHNYAQGLLQLHYDQRKLEEESKTGSKQVAPPAQSQPSTKH</sequence>
<dbReference type="AlphaFoldDB" id="A0A180H3E7"/>
<feature type="region of interest" description="Disordered" evidence="1">
    <location>
        <begin position="132"/>
        <end position="155"/>
    </location>
</feature>